<evidence type="ECO:0000256" key="1">
    <source>
        <dbReference type="SAM" id="SignalP"/>
    </source>
</evidence>
<accession>A0ABR8C571</accession>
<keyword evidence="1" id="KW-0732">Signal</keyword>
<sequence length="185" mass="20826">MTLKKSLFMGLTMVVMPTAIALTATPTFSQSNPTSKDLFQCGKIEGKRTTFAYNSKTTKKIPLIHWDSKYIESKDIKGDCDNAANKFNEYYNKGLNFNIVVDGNQSNRPISICLAKAVDGNCGSGEKLFSVKSEAKENLDKNLAQIVDAKLAKFKQKDLSDVVKGYRQMFYPEIQPRPFWQKIFS</sequence>
<reference evidence="2 3" key="1">
    <citation type="journal article" date="2020" name="ISME J.">
        <title>Comparative genomics reveals insights into cyanobacterial evolution and habitat adaptation.</title>
        <authorList>
            <person name="Chen M.Y."/>
            <person name="Teng W.K."/>
            <person name="Zhao L."/>
            <person name="Hu C.X."/>
            <person name="Zhou Y.K."/>
            <person name="Han B.P."/>
            <person name="Song L.R."/>
            <person name="Shu W.S."/>
        </authorList>
    </citation>
    <scope>NUCLEOTIDE SEQUENCE [LARGE SCALE GENOMIC DNA]</scope>
    <source>
        <strain evidence="2 3">FACHB-1040</strain>
    </source>
</reference>
<dbReference type="Proteomes" id="UP000606721">
    <property type="component" value="Unassembled WGS sequence"/>
</dbReference>
<dbReference type="Pfam" id="PF14218">
    <property type="entry name" value="COP23"/>
    <property type="match status" value="1"/>
</dbReference>
<feature type="chain" id="PRO_5045596949" evidence="1">
    <location>
        <begin position="22"/>
        <end position="185"/>
    </location>
</feature>
<feature type="signal peptide" evidence="1">
    <location>
        <begin position="1"/>
        <end position="21"/>
    </location>
</feature>
<name>A0ABR8C571_APHFL</name>
<gene>
    <name evidence="2" type="ORF">H6F99_23785</name>
</gene>
<protein>
    <submittedName>
        <fullName evidence="2">Uncharacterized protein</fullName>
    </submittedName>
</protein>
<evidence type="ECO:0000313" key="2">
    <source>
        <dbReference type="EMBL" id="MBD2281181.1"/>
    </source>
</evidence>
<dbReference type="InterPro" id="IPR025478">
    <property type="entry name" value="COP23"/>
</dbReference>
<evidence type="ECO:0000313" key="3">
    <source>
        <dbReference type="Proteomes" id="UP000606721"/>
    </source>
</evidence>
<dbReference type="RefSeq" id="WP_081424117.1">
    <property type="nucleotide sequence ID" value="NZ_JACJQT010000096.1"/>
</dbReference>
<keyword evidence="3" id="KW-1185">Reference proteome</keyword>
<proteinExistence type="predicted"/>
<organism evidence="2 3">
    <name type="scientific">Aphanizomenon flos-aquae FACHB-1040</name>
    <dbReference type="NCBI Taxonomy" id="2692887"/>
    <lineage>
        <taxon>Bacteria</taxon>
        <taxon>Bacillati</taxon>
        <taxon>Cyanobacteriota</taxon>
        <taxon>Cyanophyceae</taxon>
        <taxon>Nostocales</taxon>
        <taxon>Aphanizomenonaceae</taxon>
        <taxon>Aphanizomenon</taxon>
    </lineage>
</organism>
<dbReference type="EMBL" id="JACJQT010000096">
    <property type="protein sequence ID" value="MBD2281181.1"/>
    <property type="molecule type" value="Genomic_DNA"/>
</dbReference>
<comment type="caution">
    <text evidence="2">The sequence shown here is derived from an EMBL/GenBank/DDBJ whole genome shotgun (WGS) entry which is preliminary data.</text>
</comment>